<evidence type="ECO:0000256" key="1">
    <source>
        <dbReference type="ARBA" id="ARBA00022598"/>
    </source>
</evidence>
<dbReference type="PANTHER" id="PTHR43585:SF2">
    <property type="entry name" value="ATP-GRASP ENZYME FSQD"/>
    <property type="match status" value="1"/>
</dbReference>
<keyword evidence="3 4" id="KW-0067">ATP-binding</keyword>
<dbReference type="PANTHER" id="PTHR43585">
    <property type="entry name" value="FUMIPYRROLE BIOSYNTHESIS PROTEIN C"/>
    <property type="match status" value="1"/>
</dbReference>
<evidence type="ECO:0000256" key="4">
    <source>
        <dbReference type="PROSITE-ProRule" id="PRU00409"/>
    </source>
</evidence>
<dbReference type="InterPro" id="IPR052032">
    <property type="entry name" value="ATP-dep_AA_Ligase"/>
</dbReference>
<evidence type="ECO:0000313" key="7">
    <source>
        <dbReference type="Proteomes" id="UP000589085"/>
    </source>
</evidence>
<dbReference type="InterPro" id="IPR011761">
    <property type="entry name" value="ATP-grasp"/>
</dbReference>
<evidence type="ECO:0000256" key="3">
    <source>
        <dbReference type="ARBA" id="ARBA00022840"/>
    </source>
</evidence>
<keyword evidence="1" id="KW-0436">Ligase</keyword>
<accession>A0A7W4IGU7</accession>
<gene>
    <name evidence="6" type="ORF">HLH48_20235</name>
</gene>
<evidence type="ECO:0000259" key="5">
    <source>
        <dbReference type="PROSITE" id="PS50975"/>
    </source>
</evidence>
<dbReference type="Proteomes" id="UP000589085">
    <property type="component" value="Unassembled WGS sequence"/>
</dbReference>
<sequence length="408" mass="43935">MKRNTCLIVDPASTGVHLAPALRRLGVRVAAGFSNTGAPLDPDIYEQSVEVGDGSIWPEALDPARVLRVIAGSDPGVLPADRLTELAGIPGLNDPALSSARRDKWAMGEALRNAGTPSARQALLTNRQEVETWITKNPGASVAVKPRRGMASDQVILCHSDTETRTAADALLGTIDFFGNDNTTVLVQEFLQGAEFMVDTVSRDGTHYVTGVWQAWRQRSGKVLPLQADAADPASSEAQRVVAYCSDVLDALGVANGPAHTEIMLVSGRGPVLVELNARFHGSLDLGYARRVFGIDQVTETARSIADTDWRGPNQMLELKSFGRKIYLHSPISGIAARAPDYSALERLGSFHSIRSRIVPGKEFLATESLSTCPATLFLVAESEAEITADTQKVRELEAAIYRHIVSD</sequence>
<dbReference type="Gene3D" id="3.30.470.20">
    <property type="entry name" value="ATP-grasp fold, B domain"/>
    <property type="match status" value="1"/>
</dbReference>
<dbReference type="PROSITE" id="PS50975">
    <property type="entry name" value="ATP_GRASP"/>
    <property type="match status" value="1"/>
</dbReference>
<dbReference type="GO" id="GO:0016874">
    <property type="term" value="F:ligase activity"/>
    <property type="evidence" value="ECO:0007669"/>
    <property type="project" value="UniProtKB-KW"/>
</dbReference>
<organism evidence="6 7">
    <name type="scientific">Gluconacetobacter sacchari</name>
    <dbReference type="NCBI Taxonomy" id="92759"/>
    <lineage>
        <taxon>Bacteria</taxon>
        <taxon>Pseudomonadati</taxon>
        <taxon>Pseudomonadota</taxon>
        <taxon>Alphaproteobacteria</taxon>
        <taxon>Acetobacterales</taxon>
        <taxon>Acetobacteraceae</taxon>
        <taxon>Gluconacetobacter</taxon>
    </lineage>
</organism>
<reference evidence="6 7" key="1">
    <citation type="submission" date="2020-04" db="EMBL/GenBank/DDBJ databases">
        <title>Description of novel Gluconacetobacter.</title>
        <authorList>
            <person name="Sombolestani A."/>
        </authorList>
    </citation>
    <scope>NUCLEOTIDE SEQUENCE [LARGE SCALE GENOMIC DNA]</scope>
    <source>
        <strain evidence="6 7">LMG 19747</strain>
    </source>
</reference>
<dbReference type="GO" id="GO:0005524">
    <property type="term" value="F:ATP binding"/>
    <property type="evidence" value="ECO:0007669"/>
    <property type="project" value="UniProtKB-UniRule"/>
</dbReference>
<dbReference type="SUPFAM" id="SSF56059">
    <property type="entry name" value="Glutathione synthetase ATP-binding domain-like"/>
    <property type="match status" value="1"/>
</dbReference>
<proteinExistence type="predicted"/>
<dbReference type="AlphaFoldDB" id="A0A7W4IGU7"/>
<name>A0A7W4IGU7_9PROT</name>
<dbReference type="GO" id="GO:0046872">
    <property type="term" value="F:metal ion binding"/>
    <property type="evidence" value="ECO:0007669"/>
    <property type="project" value="InterPro"/>
</dbReference>
<evidence type="ECO:0000313" key="6">
    <source>
        <dbReference type="EMBL" id="MBB2162452.1"/>
    </source>
</evidence>
<dbReference type="InterPro" id="IPR003806">
    <property type="entry name" value="ATP-grasp_PylC-type"/>
</dbReference>
<evidence type="ECO:0000256" key="2">
    <source>
        <dbReference type="ARBA" id="ARBA00022741"/>
    </source>
</evidence>
<feature type="domain" description="ATP-grasp" evidence="5">
    <location>
        <begin position="108"/>
        <end position="306"/>
    </location>
</feature>
<protein>
    <submittedName>
        <fullName evidence="6">ATP-grasp domain-containing protein</fullName>
    </submittedName>
</protein>
<dbReference type="EMBL" id="JABEQJ010000039">
    <property type="protein sequence ID" value="MBB2162452.1"/>
    <property type="molecule type" value="Genomic_DNA"/>
</dbReference>
<dbReference type="Pfam" id="PF02655">
    <property type="entry name" value="ATP-grasp_3"/>
    <property type="match status" value="1"/>
</dbReference>
<keyword evidence="2 4" id="KW-0547">Nucleotide-binding</keyword>
<comment type="caution">
    <text evidence="6">The sequence shown here is derived from an EMBL/GenBank/DDBJ whole genome shotgun (WGS) entry which is preliminary data.</text>
</comment>
<dbReference type="RefSeq" id="WP_182999276.1">
    <property type="nucleotide sequence ID" value="NZ_JABEQJ010000039.1"/>
</dbReference>